<name>A0A139XZY5_TOXGO</name>
<evidence type="ECO:0000313" key="3">
    <source>
        <dbReference type="Proteomes" id="UP000074247"/>
    </source>
</evidence>
<comment type="caution">
    <text evidence="2">The sequence shown here is derived from an EMBL/GenBank/DDBJ whole genome shotgun (WGS) entry which is preliminary data.</text>
</comment>
<sequence>GGELFNSVQRQAFFSEGKTVEDFLQRRRARRRKGADEDDILATNAEQR</sequence>
<evidence type="ECO:0000313" key="2">
    <source>
        <dbReference type="EMBL" id="KYF44347.1"/>
    </source>
</evidence>
<dbReference type="EMBL" id="AGQS02004426">
    <property type="protein sequence ID" value="KYF44347.1"/>
    <property type="molecule type" value="Genomic_DNA"/>
</dbReference>
<gene>
    <name evidence="2" type="ORF">TGARI_204120B</name>
</gene>
<feature type="non-terminal residue" evidence="2">
    <location>
        <position position="1"/>
    </location>
</feature>
<accession>A0A139XZY5</accession>
<organism evidence="2 3">
    <name type="scientific">Toxoplasma gondii ARI</name>
    <dbReference type="NCBI Taxonomy" id="1074872"/>
    <lineage>
        <taxon>Eukaryota</taxon>
        <taxon>Sar</taxon>
        <taxon>Alveolata</taxon>
        <taxon>Apicomplexa</taxon>
        <taxon>Conoidasida</taxon>
        <taxon>Coccidia</taxon>
        <taxon>Eucoccidiorida</taxon>
        <taxon>Eimeriorina</taxon>
        <taxon>Sarcocystidae</taxon>
        <taxon>Toxoplasma</taxon>
    </lineage>
</organism>
<feature type="region of interest" description="Disordered" evidence="1">
    <location>
        <begin position="29"/>
        <end position="48"/>
    </location>
</feature>
<proteinExistence type="predicted"/>
<protein>
    <submittedName>
        <fullName evidence="2">Uncharacterized protein</fullName>
    </submittedName>
</protein>
<dbReference type="AlphaFoldDB" id="A0A139XZY5"/>
<evidence type="ECO:0000256" key="1">
    <source>
        <dbReference type="SAM" id="MobiDB-lite"/>
    </source>
</evidence>
<reference evidence="2 3" key="1">
    <citation type="journal article" date="2016" name="Nat. Commun.">
        <title>Local admixture of amplified and diversified secreted pathogenesis determinants shapes mosaic Toxoplasma gondii genomes.</title>
        <authorList>
            <person name="Lorenzi H."/>
            <person name="Khan A."/>
            <person name="Behnke M.S."/>
            <person name="Namasivayam S."/>
            <person name="Swapna L.S."/>
            <person name="Hadjithomas M."/>
            <person name="Karamycheva S."/>
            <person name="Pinney D."/>
            <person name="Brunk B.P."/>
            <person name="Ajioka J.W."/>
            <person name="Ajzenberg D."/>
            <person name="Boothroyd J.C."/>
            <person name="Boyle J.P."/>
            <person name="Darde M.L."/>
            <person name="Diaz-Miranda M.A."/>
            <person name="Dubey J.P."/>
            <person name="Fritz H.M."/>
            <person name="Gennari S.M."/>
            <person name="Gregory B.D."/>
            <person name="Kim K."/>
            <person name="Saeij J.P."/>
            <person name="Su C."/>
            <person name="White M.W."/>
            <person name="Zhu X.Q."/>
            <person name="Howe D.K."/>
            <person name="Rosenthal B.M."/>
            <person name="Grigg M.E."/>
            <person name="Parkinson J."/>
            <person name="Liu L."/>
            <person name="Kissinger J.C."/>
            <person name="Roos D.S."/>
            <person name="Sibley L.D."/>
        </authorList>
    </citation>
    <scope>NUCLEOTIDE SEQUENCE [LARGE SCALE GENOMIC DNA]</scope>
    <source>
        <strain evidence="2 3">ARI</strain>
    </source>
</reference>
<dbReference type="Proteomes" id="UP000074247">
    <property type="component" value="Unassembled WGS sequence"/>
</dbReference>
<dbReference type="VEuPathDB" id="ToxoDB:TGARI_204120B"/>